<dbReference type="EMBL" id="JBHFFA010000002">
    <property type="protein sequence ID" value="KAL2645356.1"/>
    <property type="molecule type" value="Genomic_DNA"/>
</dbReference>
<proteinExistence type="predicted"/>
<keyword evidence="3" id="KW-1185">Reference proteome</keyword>
<dbReference type="AlphaFoldDB" id="A0ABD1ZC78"/>
<gene>
    <name evidence="2" type="ORF">R1flu_012943</name>
</gene>
<evidence type="ECO:0000313" key="2">
    <source>
        <dbReference type="EMBL" id="KAL2645356.1"/>
    </source>
</evidence>
<protein>
    <submittedName>
        <fullName evidence="2">Uncharacterized protein</fullName>
    </submittedName>
</protein>
<feature type="compositionally biased region" description="Basic and acidic residues" evidence="1">
    <location>
        <begin position="24"/>
        <end position="33"/>
    </location>
</feature>
<feature type="compositionally biased region" description="Basic and acidic residues" evidence="1">
    <location>
        <begin position="1"/>
        <end position="11"/>
    </location>
</feature>
<comment type="caution">
    <text evidence="2">The sequence shown here is derived from an EMBL/GenBank/DDBJ whole genome shotgun (WGS) entry which is preliminary data.</text>
</comment>
<sequence>MSQNHTGKEENAMAGRAPTIKKPKKEEVQDKTARPGTSFINPISSRGRGGPGAALNQEDRPELGLFLTDEAIVQSYPSSAPDLIVQAWMSERTWPRQQLEGRRCYID</sequence>
<accession>A0ABD1ZC78</accession>
<feature type="region of interest" description="Disordered" evidence="1">
    <location>
        <begin position="1"/>
        <end position="61"/>
    </location>
</feature>
<name>A0ABD1ZC78_9MARC</name>
<reference evidence="2 3" key="1">
    <citation type="submission" date="2024-09" db="EMBL/GenBank/DDBJ databases">
        <title>Chromosome-scale assembly of Riccia fluitans.</title>
        <authorList>
            <person name="Paukszto L."/>
            <person name="Sawicki J."/>
            <person name="Karawczyk K."/>
            <person name="Piernik-Szablinska J."/>
            <person name="Szczecinska M."/>
            <person name="Mazdziarz M."/>
        </authorList>
    </citation>
    <scope>NUCLEOTIDE SEQUENCE [LARGE SCALE GENOMIC DNA]</scope>
    <source>
        <strain evidence="2">Rf_01</strain>
        <tissue evidence="2">Aerial parts of the thallus</tissue>
    </source>
</reference>
<dbReference type="Proteomes" id="UP001605036">
    <property type="component" value="Unassembled WGS sequence"/>
</dbReference>
<organism evidence="2 3">
    <name type="scientific">Riccia fluitans</name>
    <dbReference type="NCBI Taxonomy" id="41844"/>
    <lineage>
        <taxon>Eukaryota</taxon>
        <taxon>Viridiplantae</taxon>
        <taxon>Streptophyta</taxon>
        <taxon>Embryophyta</taxon>
        <taxon>Marchantiophyta</taxon>
        <taxon>Marchantiopsida</taxon>
        <taxon>Marchantiidae</taxon>
        <taxon>Marchantiales</taxon>
        <taxon>Ricciaceae</taxon>
        <taxon>Riccia</taxon>
    </lineage>
</organism>
<evidence type="ECO:0000256" key="1">
    <source>
        <dbReference type="SAM" id="MobiDB-lite"/>
    </source>
</evidence>
<evidence type="ECO:0000313" key="3">
    <source>
        <dbReference type="Proteomes" id="UP001605036"/>
    </source>
</evidence>